<evidence type="ECO:0000256" key="14">
    <source>
        <dbReference type="HAMAP-Rule" id="MF_00052"/>
    </source>
</evidence>
<sequence>MTQREEKERERVKSLYETEDELHRRGIEHVGGIDEAGRGPLAGPVVAACVILKPDVFIDHLNDSKKLSEKRREEVFKDIVKNAVSIGVGLADVKEIDEINILQADYMAMKRAIFSMKVKPDFIVNDAVKIPGVDIEQLPKVKADATVAAVSAASVIAKVTRDHIMKVYDEKVPEYGFAKNKAYGTKAHYQAIEKYGILPIHRRSFLTKRIEAGKLSASENNIEFEDPRTIMDTFLKEYGLPD</sequence>
<evidence type="ECO:0000256" key="1">
    <source>
        <dbReference type="ARBA" id="ARBA00000077"/>
    </source>
</evidence>
<dbReference type="GO" id="GO:0005737">
    <property type="term" value="C:cytoplasm"/>
    <property type="evidence" value="ECO:0007669"/>
    <property type="project" value="UniProtKB-SubCell"/>
</dbReference>
<comment type="function">
    <text evidence="3 14 16">Endonuclease that specifically degrades the RNA of RNA-DNA hybrids.</text>
</comment>
<dbReference type="PANTHER" id="PTHR10954">
    <property type="entry name" value="RIBONUCLEASE H2 SUBUNIT A"/>
    <property type="match status" value="1"/>
</dbReference>
<organism evidence="18 19">
    <name type="scientific">Candidatus Weimeria bifida</name>
    <dbReference type="NCBI Taxonomy" id="2599074"/>
    <lineage>
        <taxon>Bacteria</taxon>
        <taxon>Bacillati</taxon>
        <taxon>Bacillota</taxon>
        <taxon>Clostridia</taxon>
        <taxon>Lachnospirales</taxon>
        <taxon>Lachnospiraceae</taxon>
        <taxon>Candidatus Weimeria</taxon>
    </lineage>
</organism>
<dbReference type="EMBL" id="VOGC01000002">
    <property type="protein sequence ID" value="MQN00568.1"/>
    <property type="molecule type" value="Genomic_DNA"/>
</dbReference>
<dbReference type="NCBIfam" id="NF000594">
    <property type="entry name" value="PRK00015.1-1"/>
    <property type="match status" value="1"/>
</dbReference>
<evidence type="ECO:0000256" key="11">
    <source>
        <dbReference type="ARBA" id="ARBA00022759"/>
    </source>
</evidence>
<evidence type="ECO:0000256" key="4">
    <source>
        <dbReference type="ARBA" id="ARBA00004496"/>
    </source>
</evidence>
<keyword evidence="19" id="KW-1185">Reference proteome</keyword>
<comment type="caution">
    <text evidence="18">The sequence shown here is derived from an EMBL/GenBank/DDBJ whole genome shotgun (WGS) entry which is preliminary data.</text>
</comment>
<comment type="cofactor">
    <cofactor evidence="2">
        <name>Mg(2+)</name>
        <dbReference type="ChEBI" id="CHEBI:18420"/>
    </cofactor>
</comment>
<comment type="cofactor">
    <cofactor evidence="14 15">
        <name>Mn(2+)</name>
        <dbReference type="ChEBI" id="CHEBI:29035"/>
    </cofactor>
    <cofactor evidence="14 15">
        <name>Mg(2+)</name>
        <dbReference type="ChEBI" id="CHEBI:18420"/>
    </cofactor>
    <text evidence="14 15">Manganese or magnesium. Binds 1 divalent metal ion per monomer in the absence of substrate. May bind a second metal ion after substrate binding.</text>
</comment>
<feature type="binding site" evidence="14 15">
    <location>
        <position position="35"/>
    </location>
    <ligand>
        <name>a divalent metal cation</name>
        <dbReference type="ChEBI" id="CHEBI:60240"/>
    </ligand>
</feature>
<accession>A0A6N7IXX9</accession>
<name>A0A6N7IXX9_9FIRM</name>
<dbReference type="EC" id="3.1.26.4" evidence="6 14"/>
<evidence type="ECO:0000256" key="15">
    <source>
        <dbReference type="PROSITE-ProRule" id="PRU01319"/>
    </source>
</evidence>
<dbReference type="GO" id="GO:0043137">
    <property type="term" value="P:DNA replication, removal of RNA primer"/>
    <property type="evidence" value="ECO:0007669"/>
    <property type="project" value="TreeGrafter"/>
</dbReference>
<dbReference type="NCBIfam" id="NF000595">
    <property type="entry name" value="PRK00015.1-3"/>
    <property type="match status" value="1"/>
</dbReference>
<dbReference type="InterPro" id="IPR012337">
    <property type="entry name" value="RNaseH-like_sf"/>
</dbReference>
<dbReference type="GO" id="GO:0006298">
    <property type="term" value="P:mismatch repair"/>
    <property type="evidence" value="ECO:0007669"/>
    <property type="project" value="TreeGrafter"/>
</dbReference>
<evidence type="ECO:0000259" key="17">
    <source>
        <dbReference type="PROSITE" id="PS51975"/>
    </source>
</evidence>
<dbReference type="InterPro" id="IPR036397">
    <property type="entry name" value="RNaseH_sf"/>
</dbReference>
<dbReference type="InterPro" id="IPR024567">
    <property type="entry name" value="RNase_HII/HIII_dom"/>
</dbReference>
<dbReference type="HAMAP" id="MF_00052_B">
    <property type="entry name" value="RNase_HII_B"/>
    <property type="match status" value="1"/>
</dbReference>
<comment type="catalytic activity">
    <reaction evidence="1 14 15 16">
        <text>Endonucleolytic cleavage to 5'-phosphomonoester.</text>
        <dbReference type="EC" id="3.1.26.4"/>
    </reaction>
</comment>
<keyword evidence="10 14" id="KW-0479">Metal-binding</keyword>
<dbReference type="Proteomes" id="UP000460257">
    <property type="component" value="Unassembled WGS sequence"/>
</dbReference>
<evidence type="ECO:0000256" key="7">
    <source>
        <dbReference type="ARBA" id="ARBA00019179"/>
    </source>
</evidence>
<dbReference type="PANTHER" id="PTHR10954:SF18">
    <property type="entry name" value="RIBONUCLEASE HII"/>
    <property type="match status" value="1"/>
</dbReference>
<dbReference type="Pfam" id="PF01351">
    <property type="entry name" value="RNase_HII"/>
    <property type="match status" value="1"/>
</dbReference>
<keyword evidence="12 14" id="KW-0378">Hydrolase</keyword>
<reference evidence="18" key="1">
    <citation type="journal article" date="2020" name="Appl. Environ. Microbiol.">
        <title>Medium-Chain Fatty Acid Synthesis by 'Candidatus Weimeria bifida' gen. nov., sp. nov., and 'Candidatus Pseudoramibacter fermentans' sp. nov.</title>
        <authorList>
            <person name="Scarborough M.J."/>
            <person name="Myers K.S."/>
            <person name="Donohue T.J."/>
            <person name="Noguera D.R."/>
        </authorList>
    </citation>
    <scope>NUCLEOTIDE SEQUENCE</scope>
    <source>
        <strain evidence="18">LCO1.1</strain>
    </source>
</reference>
<feature type="domain" description="RNase H type-2" evidence="17">
    <location>
        <begin position="28"/>
        <end position="217"/>
    </location>
</feature>
<keyword evidence="11 14" id="KW-0255">Endonuclease</keyword>
<dbReference type="GO" id="GO:0004523">
    <property type="term" value="F:RNA-DNA hybrid ribonuclease activity"/>
    <property type="evidence" value="ECO:0007669"/>
    <property type="project" value="UniProtKB-UniRule"/>
</dbReference>
<protein>
    <recommendedName>
        <fullName evidence="7 14">Ribonuclease HII</fullName>
        <shortName evidence="14">RNase HII</shortName>
        <ecNumber evidence="6 14">3.1.26.4</ecNumber>
    </recommendedName>
</protein>
<gene>
    <name evidence="14" type="primary">rnhB</name>
    <name evidence="18" type="ORF">FRC54_01000</name>
</gene>
<dbReference type="SUPFAM" id="SSF53098">
    <property type="entry name" value="Ribonuclease H-like"/>
    <property type="match status" value="1"/>
</dbReference>
<comment type="subcellular location">
    <subcellularLocation>
        <location evidence="4 14">Cytoplasm</location>
    </subcellularLocation>
</comment>
<keyword evidence="13 14" id="KW-0464">Manganese</keyword>
<evidence type="ECO:0000256" key="12">
    <source>
        <dbReference type="ARBA" id="ARBA00022801"/>
    </source>
</evidence>
<evidence type="ECO:0000256" key="10">
    <source>
        <dbReference type="ARBA" id="ARBA00022723"/>
    </source>
</evidence>
<evidence type="ECO:0000256" key="8">
    <source>
        <dbReference type="ARBA" id="ARBA00022490"/>
    </source>
</evidence>
<dbReference type="GO" id="GO:0032299">
    <property type="term" value="C:ribonuclease H2 complex"/>
    <property type="evidence" value="ECO:0007669"/>
    <property type="project" value="TreeGrafter"/>
</dbReference>
<keyword evidence="9 14" id="KW-0540">Nuclease</keyword>
<evidence type="ECO:0000256" key="6">
    <source>
        <dbReference type="ARBA" id="ARBA00012180"/>
    </source>
</evidence>
<evidence type="ECO:0000256" key="13">
    <source>
        <dbReference type="ARBA" id="ARBA00023211"/>
    </source>
</evidence>
<evidence type="ECO:0000256" key="5">
    <source>
        <dbReference type="ARBA" id="ARBA00007383"/>
    </source>
</evidence>
<dbReference type="CDD" id="cd07182">
    <property type="entry name" value="RNase_HII_bacteria_HII_like"/>
    <property type="match status" value="1"/>
</dbReference>
<feature type="binding site" evidence="14 15">
    <location>
        <position position="126"/>
    </location>
    <ligand>
        <name>a divalent metal cation</name>
        <dbReference type="ChEBI" id="CHEBI:60240"/>
    </ligand>
</feature>
<comment type="similarity">
    <text evidence="5 14 16">Belongs to the RNase HII family.</text>
</comment>
<dbReference type="AlphaFoldDB" id="A0A6N7IXX9"/>
<feature type="binding site" evidence="14 15">
    <location>
        <position position="34"/>
    </location>
    <ligand>
        <name>a divalent metal cation</name>
        <dbReference type="ChEBI" id="CHEBI:60240"/>
    </ligand>
</feature>
<evidence type="ECO:0000256" key="3">
    <source>
        <dbReference type="ARBA" id="ARBA00004065"/>
    </source>
</evidence>
<evidence type="ECO:0000256" key="16">
    <source>
        <dbReference type="RuleBase" id="RU003515"/>
    </source>
</evidence>
<evidence type="ECO:0000256" key="2">
    <source>
        <dbReference type="ARBA" id="ARBA00001946"/>
    </source>
</evidence>
<dbReference type="GO" id="GO:0003723">
    <property type="term" value="F:RNA binding"/>
    <property type="evidence" value="ECO:0007669"/>
    <property type="project" value="UniProtKB-UniRule"/>
</dbReference>
<evidence type="ECO:0000313" key="18">
    <source>
        <dbReference type="EMBL" id="MQN00568.1"/>
    </source>
</evidence>
<dbReference type="GO" id="GO:0030145">
    <property type="term" value="F:manganese ion binding"/>
    <property type="evidence" value="ECO:0007669"/>
    <property type="project" value="UniProtKB-UniRule"/>
</dbReference>
<dbReference type="Gene3D" id="3.30.420.10">
    <property type="entry name" value="Ribonuclease H-like superfamily/Ribonuclease H"/>
    <property type="match status" value="1"/>
</dbReference>
<evidence type="ECO:0000313" key="19">
    <source>
        <dbReference type="Proteomes" id="UP000460257"/>
    </source>
</evidence>
<dbReference type="PROSITE" id="PS51975">
    <property type="entry name" value="RNASE_H_2"/>
    <property type="match status" value="1"/>
</dbReference>
<dbReference type="InterPro" id="IPR022898">
    <property type="entry name" value="RNase_HII"/>
</dbReference>
<keyword evidence="8 14" id="KW-0963">Cytoplasm</keyword>
<proteinExistence type="inferred from homology"/>
<evidence type="ECO:0000256" key="9">
    <source>
        <dbReference type="ARBA" id="ARBA00022722"/>
    </source>
</evidence>
<dbReference type="InterPro" id="IPR001352">
    <property type="entry name" value="RNase_HII/HIII"/>
</dbReference>